<accession>A0AAN7UXW1</accession>
<name>A0AAN7UXW1_9PEZI</name>
<sequence>MELELGIIPHPCKFPPSWYGDLERAKQPIPHVRLDAEATICKRLRPELGVDLEIHGCMIYTPKLADPEAKTSDYY</sequence>
<dbReference type="Proteomes" id="UP001305414">
    <property type="component" value="Unassembled WGS sequence"/>
</dbReference>
<reference evidence="1 2" key="1">
    <citation type="submission" date="2023-10" db="EMBL/GenBank/DDBJ databases">
        <title>Draft genome sequence of Xylaria bambusicola isolate GMP-LS, the root and basal stem rot pathogen of sugarcane in Indonesia.</title>
        <authorList>
            <person name="Selvaraj P."/>
            <person name="Muralishankar V."/>
            <person name="Muruganantham S."/>
            <person name="Sp S."/>
            <person name="Haryani S."/>
            <person name="Lau K.J.X."/>
            <person name="Naqvi N.I."/>
        </authorList>
    </citation>
    <scope>NUCLEOTIDE SEQUENCE [LARGE SCALE GENOMIC DNA]</scope>
    <source>
        <strain evidence="1">GMP-LS</strain>
    </source>
</reference>
<dbReference type="AlphaFoldDB" id="A0AAN7UXW1"/>
<comment type="caution">
    <text evidence="1">The sequence shown here is derived from an EMBL/GenBank/DDBJ whole genome shotgun (WGS) entry which is preliminary data.</text>
</comment>
<dbReference type="EMBL" id="JAWHQM010000074">
    <property type="protein sequence ID" value="KAK5636624.1"/>
    <property type="molecule type" value="Genomic_DNA"/>
</dbReference>
<evidence type="ECO:0000313" key="2">
    <source>
        <dbReference type="Proteomes" id="UP001305414"/>
    </source>
</evidence>
<organism evidence="1 2">
    <name type="scientific">Xylaria bambusicola</name>
    <dbReference type="NCBI Taxonomy" id="326684"/>
    <lineage>
        <taxon>Eukaryota</taxon>
        <taxon>Fungi</taxon>
        <taxon>Dikarya</taxon>
        <taxon>Ascomycota</taxon>
        <taxon>Pezizomycotina</taxon>
        <taxon>Sordariomycetes</taxon>
        <taxon>Xylariomycetidae</taxon>
        <taxon>Xylariales</taxon>
        <taxon>Xylariaceae</taxon>
        <taxon>Xylaria</taxon>
    </lineage>
</organism>
<proteinExistence type="predicted"/>
<protein>
    <submittedName>
        <fullName evidence="1">Uncharacterized protein</fullName>
    </submittedName>
</protein>
<evidence type="ECO:0000313" key="1">
    <source>
        <dbReference type="EMBL" id="KAK5636624.1"/>
    </source>
</evidence>
<gene>
    <name evidence="1" type="ORF">RRF57_012336</name>
</gene>
<keyword evidence="2" id="KW-1185">Reference proteome</keyword>